<dbReference type="GO" id="GO:0036126">
    <property type="term" value="C:sperm flagellum"/>
    <property type="evidence" value="ECO:0007669"/>
    <property type="project" value="TreeGrafter"/>
</dbReference>
<evidence type="ECO:0000256" key="6">
    <source>
        <dbReference type="ARBA" id="ARBA00023273"/>
    </source>
</evidence>
<evidence type="ECO:0000256" key="3">
    <source>
        <dbReference type="ARBA" id="ARBA00022846"/>
    </source>
</evidence>
<evidence type="ECO:0000256" key="5">
    <source>
        <dbReference type="ARBA" id="ARBA00023212"/>
    </source>
</evidence>
<keyword evidence="4 7" id="KW-0969">Cilium</keyword>
<evidence type="ECO:0000256" key="1">
    <source>
        <dbReference type="ARBA" id="ARBA00004611"/>
    </source>
</evidence>
<dbReference type="InterPro" id="IPR000435">
    <property type="entry name" value="Tektins"/>
</dbReference>
<keyword evidence="3 7" id="KW-0282">Flagellum</keyword>
<dbReference type="GO" id="GO:0060294">
    <property type="term" value="P:cilium movement involved in cell motility"/>
    <property type="evidence" value="ECO:0007669"/>
    <property type="project" value="UniProtKB-UniRule"/>
</dbReference>
<dbReference type="Proteomes" id="UP000694562">
    <property type="component" value="Unplaced"/>
</dbReference>
<keyword evidence="6 7" id="KW-0966">Cell projection</keyword>
<dbReference type="GO" id="GO:0015630">
    <property type="term" value="C:microtubule cytoskeleton"/>
    <property type="evidence" value="ECO:0007669"/>
    <property type="project" value="UniProtKB-UniRule"/>
</dbReference>
<evidence type="ECO:0000256" key="7">
    <source>
        <dbReference type="RuleBase" id="RU367040"/>
    </source>
</evidence>
<keyword evidence="5" id="KW-0963">Cytoplasm</keyword>
<reference evidence="8" key="2">
    <citation type="submission" date="2025-09" db="UniProtKB">
        <authorList>
            <consortium name="Ensembl"/>
        </authorList>
    </citation>
    <scope>IDENTIFICATION</scope>
</reference>
<dbReference type="PANTHER" id="PTHR19960">
    <property type="entry name" value="TEKTIN"/>
    <property type="match status" value="1"/>
</dbReference>
<proteinExistence type="inferred from homology"/>
<dbReference type="GO" id="GO:0005930">
    <property type="term" value="C:axoneme"/>
    <property type="evidence" value="ECO:0007669"/>
    <property type="project" value="UniProtKB-SubCell"/>
</dbReference>
<keyword evidence="9" id="KW-1185">Reference proteome</keyword>
<name>A0A8C4UKB6_FALTI</name>
<dbReference type="Ensembl" id="ENSFTIT00000014509.1">
    <property type="protein sequence ID" value="ENSFTIP00000013914.1"/>
    <property type="gene ID" value="ENSFTIG00000009264.1"/>
</dbReference>
<evidence type="ECO:0000313" key="9">
    <source>
        <dbReference type="Proteomes" id="UP000694562"/>
    </source>
</evidence>
<dbReference type="GO" id="GO:0060271">
    <property type="term" value="P:cilium assembly"/>
    <property type="evidence" value="ECO:0007669"/>
    <property type="project" value="UniProtKB-UniRule"/>
</dbReference>
<keyword evidence="5" id="KW-0206">Cytoskeleton</keyword>
<dbReference type="AlphaFoldDB" id="A0A8C4UKB6"/>
<dbReference type="GO" id="GO:0005634">
    <property type="term" value="C:nucleus"/>
    <property type="evidence" value="ECO:0007669"/>
    <property type="project" value="TreeGrafter"/>
</dbReference>
<comment type="similarity">
    <text evidence="7">Belongs to the tektin family.</text>
</comment>
<dbReference type="OrthoDB" id="9886517at2759"/>
<sequence>NRAGWLSLHSNVCPSKSKPCQVPASISTMASSYKNCFPQHPLPQSFSLLWMLNAFYKAAAINSALAPFSRKQPPFTQYTPDDWYSSNLTNYEQSEASRHDVEHLRVETSRVIQGKFQQTKNPKNKSELCRELEEVAGASTLPQQPAVTACPQQVTQECVRHQEKRMGIDLVRDDVEKRLFTVSLATQIVYEVIFT</sequence>
<evidence type="ECO:0000256" key="4">
    <source>
        <dbReference type="ARBA" id="ARBA00023069"/>
    </source>
</evidence>
<protein>
    <recommendedName>
        <fullName evidence="7">Tektin</fullName>
    </recommendedName>
</protein>
<reference evidence="8" key="1">
    <citation type="submission" date="2025-08" db="UniProtKB">
        <authorList>
            <consortium name="Ensembl"/>
        </authorList>
    </citation>
    <scope>IDENTIFICATION</scope>
</reference>
<evidence type="ECO:0000313" key="8">
    <source>
        <dbReference type="Ensembl" id="ENSFTIP00000013914.1"/>
    </source>
</evidence>
<accession>A0A8C4UKB6</accession>
<keyword evidence="2" id="KW-0832">Ubl conjugation</keyword>
<comment type="subcellular location">
    <subcellularLocation>
        <location evidence="7">Cytoplasm</location>
        <location evidence="7">Cytoskeleton</location>
        <location evidence="7">Cilium axoneme</location>
    </subcellularLocation>
    <subcellularLocation>
        <location evidence="1">Cytoplasm</location>
        <location evidence="1">Cytoskeleton</location>
        <location evidence="1">Flagellum axoneme</location>
    </subcellularLocation>
</comment>
<organism evidence="8 9">
    <name type="scientific">Falco tinnunculus</name>
    <name type="common">Common kestrel</name>
    <dbReference type="NCBI Taxonomy" id="100819"/>
    <lineage>
        <taxon>Eukaryota</taxon>
        <taxon>Metazoa</taxon>
        <taxon>Chordata</taxon>
        <taxon>Craniata</taxon>
        <taxon>Vertebrata</taxon>
        <taxon>Euteleostomi</taxon>
        <taxon>Archelosauria</taxon>
        <taxon>Archosauria</taxon>
        <taxon>Dinosauria</taxon>
        <taxon>Saurischia</taxon>
        <taxon>Theropoda</taxon>
        <taxon>Coelurosauria</taxon>
        <taxon>Aves</taxon>
        <taxon>Neognathae</taxon>
        <taxon>Neoaves</taxon>
        <taxon>Telluraves</taxon>
        <taxon>Australaves</taxon>
        <taxon>Falconiformes</taxon>
        <taxon>Falconidae</taxon>
        <taxon>Falco</taxon>
    </lineage>
</organism>
<dbReference type="PANTHER" id="PTHR19960:SF24">
    <property type="entry name" value="TEKTIN-3"/>
    <property type="match status" value="1"/>
</dbReference>
<evidence type="ECO:0000256" key="2">
    <source>
        <dbReference type="ARBA" id="ARBA00022843"/>
    </source>
</evidence>